<comment type="caution">
    <text evidence="4">The sequence shown here is derived from an EMBL/GenBank/DDBJ whole genome shotgun (WGS) entry which is preliminary data.</text>
</comment>
<dbReference type="RefSeq" id="WP_252760799.1">
    <property type="nucleotide sequence ID" value="NZ_JAMXLY010000018.1"/>
</dbReference>
<dbReference type="InterPro" id="IPR050811">
    <property type="entry name" value="Phosphate_ABC_transporter"/>
</dbReference>
<keyword evidence="5" id="KW-1185">Reference proteome</keyword>
<dbReference type="PANTHER" id="PTHR30570">
    <property type="entry name" value="PERIPLASMIC PHOSPHATE BINDING COMPONENT OF PHOSPHATE ABC TRANSPORTER"/>
    <property type="match status" value="1"/>
</dbReference>
<dbReference type="Gene3D" id="3.40.190.10">
    <property type="entry name" value="Periplasmic binding protein-like II"/>
    <property type="match status" value="2"/>
</dbReference>
<sequence>MKKKLWSLLTVILVALVTVSLSACGSKSKKANLRGGNLSGEISISGAFALYPLVVKWADDFRKLHPDVKIDISAGGAGKGITDALSNAVDLGMVSRELDPSEISHGAVGFTVAKDAVVPTINVKNPVLKDLLTKGATRQVFAGIWITGKLKTWGQVAKDANSTPIAVYTRSDACGAAGTWAKYLGKKQEDLKGVGVFGDPGVAQAVQKNKNGIGLNNLSYAYDGKSGKLNPGLSILPIDINGNGKIDPDERFYDTKSKLVKAIADGKYPSPPARDLYLVSKDVPTNPVVIAFLKYVLTEGQKENLSQGYIGISQKKLEASLKKLK</sequence>
<evidence type="ECO:0000313" key="5">
    <source>
        <dbReference type="Proteomes" id="UP001204015"/>
    </source>
</evidence>
<feature type="domain" description="PBP" evidence="3">
    <location>
        <begin position="39"/>
        <end position="298"/>
    </location>
</feature>
<organism evidence="4 5">
    <name type="scientific">Segatella cerevisiae</name>
    <dbReference type="NCBI Taxonomy" id="2053716"/>
    <lineage>
        <taxon>Bacteria</taxon>
        <taxon>Pseudomonadati</taxon>
        <taxon>Bacteroidota</taxon>
        <taxon>Bacteroidia</taxon>
        <taxon>Bacteroidales</taxon>
        <taxon>Prevotellaceae</taxon>
        <taxon>Segatella</taxon>
    </lineage>
</organism>
<feature type="chain" id="PRO_5046191423" evidence="2">
    <location>
        <begin position="24"/>
        <end position="325"/>
    </location>
</feature>
<accession>A0ABT1BWJ7</accession>
<dbReference type="Proteomes" id="UP001204015">
    <property type="component" value="Unassembled WGS sequence"/>
</dbReference>
<evidence type="ECO:0000256" key="2">
    <source>
        <dbReference type="SAM" id="SignalP"/>
    </source>
</evidence>
<protein>
    <submittedName>
        <fullName evidence="4">PstS family phosphate ABC transporter substrate-binding protein</fullName>
    </submittedName>
</protein>
<evidence type="ECO:0000259" key="3">
    <source>
        <dbReference type="Pfam" id="PF12849"/>
    </source>
</evidence>
<proteinExistence type="predicted"/>
<reference evidence="4 5" key="1">
    <citation type="submission" date="2022-06" db="EMBL/GenBank/DDBJ databases">
        <title>A taxonomic note on the genus Prevotella: Description of four novel genera and emended description of the genera Hallella and Xylanibacter.</title>
        <authorList>
            <person name="Hitch T.C.A."/>
        </authorList>
    </citation>
    <scope>NUCLEOTIDE SEQUENCE [LARGE SCALE GENOMIC DNA]</scope>
    <source>
        <strain evidence="4 5">DSM 100619</strain>
    </source>
</reference>
<gene>
    <name evidence="4" type="ORF">NG821_06235</name>
</gene>
<name>A0ABT1BWJ7_9BACT</name>
<evidence type="ECO:0000256" key="1">
    <source>
        <dbReference type="ARBA" id="ARBA00022729"/>
    </source>
</evidence>
<feature type="signal peptide" evidence="2">
    <location>
        <begin position="1"/>
        <end position="23"/>
    </location>
</feature>
<evidence type="ECO:0000313" key="4">
    <source>
        <dbReference type="EMBL" id="MCO6025441.1"/>
    </source>
</evidence>
<dbReference type="Pfam" id="PF12849">
    <property type="entry name" value="PBP_like_2"/>
    <property type="match status" value="1"/>
</dbReference>
<dbReference type="PROSITE" id="PS51257">
    <property type="entry name" value="PROKAR_LIPOPROTEIN"/>
    <property type="match status" value="1"/>
</dbReference>
<dbReference type="PANTHER" id="PTHR30570:SF1">
    <property type="entry name" value="PHOSPHATE-BINDING PROTEIN PSTS"/>
    <property type="match status" value="1"/>
</dbReference>
<dbReference type="EMBL" id="JAMXLY010000018">
    <property type="protein sequence ID" value="MCO6025441.1"/>
    <property type="molecule type" value="Genomic_DNA"/>
</dbReference>
<dbReference type="InterPro" id="IPR024370">
    <property type="entry name" value="PBP_domain"/>
</dbReference>
<dbReference type="SUPFAM" id="SSF53850">
    <property type="entry name" value="Periplasmic binding protein-like II"/>
    <property type="match status" value="1"/>
</dbReference>
<keyword evidence="1 2" id="KW-0732">Signal</keyword>